<name>A0A7X9UCS5_9ACTN</name>
<feature type="transmembrane region" description="Helical" evidence="2">
    <location>
        <begin position="158"/>
        <end position="180"/>
    </location>
</feature>
<protein>
    <submittedName>
        <fullName evidence="3">Uncharacterized protein</fullName>
    </submittedName>
</protein>
<evidence type="ECO:0000256" key="1">
    <source>
        <dbReference type="SAM" id="MobiDB-lite"/>
    </source>
</evidence>
<evidence type="ECO:0000313" key="3">
    <source>
        <dbReference type="EMBL" id="NMF56023.1"/>
    </source>
</evidence>
<dbReference type="EMBL" id="JABBCP010000005">
    <property type="protein sequence ID" value="NMF56023.1"/>
    <property type="molecule type" value="Genomic_DNA"/>
</dbReference>
<sequence length="268" mass="28983">MALNNAQERYTDTRRTRVYQREQEQFIGQTQAIAPKEKLLEGLSIPQVIAGAAAAATSVALASHIGIAGSVIGAAVSSVVTVLSSQIYRYFLSAGAAKLKHEPQHPGPSNAYVSGYGYSERAAQGYYDRQPARYGARIAPTKLQARAAAERAATQRKVVMFSVGTAVLAVALSVAIILALTEGEGLGERVPAPWSAAEPAQEQSDKTPETPQADAAASTSQDIAASNDASTSSTPLERHRSKPRLVFRNREQWNRIKRYLQLRDIRHR</sequence>
<keyword evidence="2" id="KW-0472">Membrane</keyword>
<keyword evidence="2" id="KW-1133">Transmembrane helix</keyword>
<keyword evidence="2" id="KW-0812">Transmembrane</keyword>
<feature type="region of interest" description="Disordered" evidence="1">
    <location>
        <begin position="190"/>
        <end position="243"/>
    </location>
</feature>
<keyword evidence="4" id="KW-1185">Reference proteome</keyword>
<dbReference type="RefSeq" id="WP_169277645.1">
    <property type="nucleotide sequence ID" value="NZ_JABBCP010000005.1"/>
</dbReference>
<gene>
    <name evidence="3" type="ORF">HF320_06755</name>
</gene>
<organism evidence="3 4">
    <name type="scientific">Collinsella acetigenes</name>
    <dbReference type="NCBI Taxonomy" id="2713419"/>
    <lineage>
        <taxon>Bacteria</taxon>
        <taxon>Bacillati</taxon>
        <taxon>Actinomycetota</taxon>
        <taxon>Coriobacteriia</taxon>
        <taxon>Coriobacteriales</taxon>
        <taxon>Coriobacteriaceae</taxon>
        <taxon>Collinsella</taxon>
    </lineage>
</organism>
<dbReference type="AlphaFoldDB" id="A0A7X9UCS5"/>
<reference evidence="3 4" key="1">
    <citation type="submission" date="2020-04" db="EMBL/GenBank/DDBJ databases">
        <title>Collinsella sp. KGMB02528 nov., an anaerobic actinobacterium isolated from human feces.</title>
        <authorList>
            <person name="Han K.-I."/>
            <person name="Eom M.K."/>
            <person name="Kim J.-S."/>
            <person name="Lee K.C."/>
            <person name="Suh M.K."/>
            <person name="Park S.-H."/>
            <person name="Lee J.H."/>
            <person name="Kang S.W."/>
            <person name="Park J.-E."/>
            <person name="Oh B.S."/>
            <person name="Yu S.Y."/>
            <person name="Choi S.-H."/>
            <person name="Lee D.H."/>
            <person name="Yoon H."/>
            <person name="Kim B.-Y."/>
            <person name="Lee J.H."/>
            <person name="Lee J.-S."/>
        </authorList>
    </citation>
    <scope>NUCLEOTIDE SEQUENCE [LARGE SCALE GENOMIC DNA]</scope>
    <source>
        <strain evidence="3 4">KGMB02528</strain>
    </source>
</reference>
<proteinExistence type="predicted"/>
<accession>A0A7X9UCS5</accession>
<evidence type="ECO:0000313" key="4">
    <source>
        <dbReference type="Proteomes" id="UP000546970"/>
    </source>
</evidence>
<feature type="compositionally biased region" description="Polar residues" evidence="1">
    <location>
        <begin position="217"/>
        <end position="235"/>
    </location>
</feature>
<dbReference type="Proteomes" id="UP000546970">
    <property type="component" value="Unassembled WGS sequence"/>
</dbReference>
<evidence type="ECO:0000256" key="2">
    <source>
        <dbReference type="SAM" id="Phobius"/>
    </source>
</evidence>
<comment type="caution">
    <text evidence="3">The sequence shown here is derived from an EMBL/GenBank/DDBJ whole genome shotgun (WGS) entry which is preliminary data.</text>
</comment>